<evidence type="ECO:0000256" key="1">
    <source>
        <dbReference type="ARBA" id="ARBA00006547"/>
    </source>
</evidence>
<gene>
    <name evidence="3" type="ORF">Aco03nite_006220</name>
</gene>
<comment type="similarity">
    <text evidence="1">Belongs to the arylamine N-acetyltransferase family.</text>
</comment>
<evidence type="ECO:0000313" key="3">
    <source>
        <dbReference type="EMBL" id="GID52218.1"/>
    </source>
</evidence>
<feature type="compositionally biased region" description="Basic and acidic residues" evidence="2">
    <location>
        <begin position="222"/>
        <end position="235"/>
    </location>
</feature>
<evidence type="ECO:0000313" key="4">
    <source>
        <dbReference type="Proteomes" id="UP000612282"/>
    </source>
</evidence>
<dbReference type="RefSeq" id="WP_203793029.1">
    <property type="nucleotide sequence ID" value="NZ_BAAAQE010000054.1"/>
</dbReference>
<dbReference type="Gene3D" id="3.30.2140.20">
    <property type="match status" value="1"/>
</dbReference>
<dbReference type="InterPro" id="IPR001447">
    <property type="entry name" value="Arylamine_N-AcTrfase"/>
</dbReference>
<dbReference type="EMBL" id="BOMG01000012">
    <property type="protein sequence ID" value="GID52218.1"/>
    <property type="molecule type" value="Genomic_DNA"/>
</dbReference>
<feature type="compositionally biased region" description="Polar residues" evidence="2">
    <location>
        <begin position="211"/>
        <end position="221"/>
    </location>
</feature>
<keyword evidence="4" id="KW-1185">Reference proteome</keyword>
<reference evidence="3 4" key="1">
    <citation type="submission" date="2021-01" db="EMBL/GenBank/DDBJ databases">
        <title>Whole genome shotgun sequence of Actinoplanes couchii NBRC 106145.</title>
        <authorList>
            <person name="Komaki H."/>
            <person name="Tamura T."/>
        </authorList>
    </citation>
    <scope>NUCLEOTIDE SEQUENCE [LARGE SCALE GENOMIC DNA]</scope>
    <source>
        <strain evidence="3 4">NBRC 106145</strain>
    </source>
</reference>
<dbReference type="Proteomes" id="UP000612282">
    <property type="component" value="Unassembled WGS sequence"/>
</dbReference>
<accession>A0ABQ3X1E9</accession>
<proteinExistence type="inferred from homology"/>
<organism evidence="3 4">
    <name type="scientific">Actinoplanes couchii</name>
    <dbReference type="NCBI Taxonomy" id="403638"/>
    <lineage>
        <taxon>Bacteria</taxon>
        <taxon>Bacillati</taxon>
        <taxon>Actinomycetota</taxon>
        <taxon>Actinomycetes</taxon>
        <taxon>Micromonosporales</taxon>
        <taxon>Micromonosporaceae</taxon>
        <taxon>Actinoplanes</taxon>
    </lineage>
</organism>
<dbReference type="PANTHER" id="PTHR11786:SF0">
    <property type="entry name" value="ARYLAMINE N-ACETYLTRANSFERASE 4-RELATED"/>
    <property type="match status" value="1"/>
</dbReference>
<protein>
    <submittedName>
        <fullName evidence="3">N-hydroxyarylamine O-acetyltransferase</fullName>
    </submittedName>
</protein>
<dbReference type="Pfam" id="PF00797">
    <property type="entry name" value="Acetyltransf_2"/>
    <property type="match status" value="1"/>
</dbReference>
<name>A0ABQ3X1E9_9ACTN</name>
<dbReference type="SUPFAM" id="SSF54001">
    <property type="entry name" value="Cysteine proteinases"/>
    <property type="match status" value="1"/>
</dbReference>
<dbReference type="InterPro" id="IPR038765">
    <property type="entry name" value="Papain-like_cys_pep_sf"/>
</dbReference>
<comment type="caution">
    <text evidence="3">The sequence shown here is derived from an EMBL/GenBank/DDBJ whole genome shotgun (WGS) entry which is preliminary data.</text>
</comment>
<feature type="region of interest" description="Disordered" evidence="2">
    <location>
        <begin position="211"/>
        <end position="235"/>
    </location>
</feature>
<dbReference type="InterPro" id="IPR053710">
    <property type="entry name" value="Arylamine_NAT_domain_sf"/>
</dbReference>
<evidence type="ECO:0000256" key="2">
    <source>
        <dbReference type="SAM" id="MobiDB-lite"/>
    </source>
</evidence>
<dbReference type="PANTHER" id="PTHR11786">
    <property type="entry name" value="N-HYDROXYARYLAMINE O-ACETYLTRANSFERASE"/>
    <property type="match status" value="1"/>
</dbReference>
<sequence>MLKHVDVTAYLDRIGLDGPRDLPELHRAHLSTVPFENLSLDKVSLEPGDLFDKIVRQRRGGFCYELNGLFALLLGELGHTVTRLAARVFGAERLGPPYDHLALLVDDRWLADVGFGDHSTFPLDWRSRADQEDPGGRFRLEDTTDGDVLVLRNGKPAYLLETRPRELADFEATCWFQRTNPASHFTHKTICSRLTPDGRITISDHTLIVTTPSGRSETPLTDESRREAYRTHFGL</sequence>